<evidence type="ECO:0000256" key="4">
    <source>
        <dbReference type="ARBA" id="ARBA00022777"/>
    </source>
</evidence>
<dbReference type="InterPro" id="IPR036940">
    <property type="entry name" value="PI3/4_kinase_cat_sf"/>
</dbReference>
<feature type="region of interest" description="Disordered" evidence="5">
    <location>
        <begin position="601"/>
        <end position="620"/>
    </location>
</feature>
<comment type="catalytic activity">
    <reaction evidence="1">
        <text>a 1,2-diacyl-sn-glycero-3-phospho-(1D-myo-inositol) + ATP = a 1,2-diacyl-sn-glycero-3-phospho-(1D-myo-inositol 4-phosphate) + ADP + H(+)</text>
        <dbReference type="Rhea" id="RHEA:19877"/>
        <dbReference type="ChEBI" id="CHEBI:15378"/>
        <dbReference type="ChEBI" id="CHEBI:30616"/>
        <dbReference type="ChEBI" id="CHEBI:57880"/>
        <dbReference type="ChEBI" id="CHEBI:58178"/>
        <dbReference type="ChEBI" id="CHEBI:456216"/>
        <dbReference type="EC" id="2.7.1.67"/>
    </reaction>
</comment>
<dbReference type="PROSITE" id="PS00916">
    <property type="entry name" value="PI3_4_KINASE_2"/>
    <property type="match status" value="1"/>
</dbReference>
<dbReference type="Pfam" id="PF11522">
    <property type="entry name" value="Pik1"/>
    <property type="match status" value="1"/>
</dbReference>
<proteinExistence type="predicted"/>
<evidence type="ECO:0000259" key="6">
    <source>
        <dbReference type="PROSITE" id="PS50290"/>
    </source>
</evidence>
<dbReference type="GO" id="GO:0005737">
    <property type="term" value="C:cytoplasm"/>
    <property type="evidence" value="ECO:0007669"/>
    <property type="project" value="TreeGrafter"/>
</dbReference>
<keyword evidence="4 7" id="KW-0418">Kinase</keyword>
<dbReference type="InterPro" id="IPR011009">
    <property type="entry name" value="Kinase-like_dom_sf"/>
</dbReference>
<dbReference type="RefSeq" id="XP_033520396.1">
    <property type="nucleotide sequence ID" value="XM_033664209.1"/>
</dbReference>
<dbReference type="PROSITE" id="PS50290">
    <property type="entry name" value="PI3_4_KINASE_3"/>
    <property type="match status" value="1"/>
</dbReference>
<dbReference type="GO" id="GO:0016020">
    <property type="term" value="C:membrane"/>
    <property type="evidence" value="ECO:0007669"/>
    <property type="project" value="TreeGrafter"/>
</dbReference>
<sequence>MALEEFIIDLCEESVNGALLTFWLFQTYLHDLASAPNSIAFKTCRRIYNRVQRIVFGSAEPQRREKIKENILPVTLLSSLVLASIAAPFLPAHAGPLAIAQARKPRPIEDIISDNVQTAKVGRSKTVTGESPRLKQRRNAQGHSDPEDGRSSKASSPRPREVREPKDLRRQATRPANPTRGHSTQHRPSLLSMSAEAHLSSSSLPDFRDSNNNSPLPTPPATAGLVVKPDEPGFRKRRSQTPRPLTPTALSRSQKVRLLRSNYFRNETQFLSALEDISNRLVIVPKPARLSALRAELALIAQDLPAEVDIPTLSPPTLKDGIPSQSQHHRIVRINPAEATSLNSAERVPYLLMVEVLQEDFDFDPDTEQNQQLLEKLMMEKGTSRRRLFDITNAEHLALDRTPPNGSDSVFEPANGDLSSTSLIKDMDEDDLASGLARVSMPGTSKVTAPRSSSGANTLSSIASLSTPRTSDMEISRSNSPGPRKSTIPLNRGNQAADQPDFTALATHMRTAAQMLAQLEASGSKRPRNEVAAIKAKIIASMQSLEEQNFLSDDQGPTFDTIMAESDPTAITAEPEDLEEGMAVATNSGAGAARMENDLKTGGMRRKGDRDDPSAATFGEEWSAKRERIRRSSPYGHMRNWDLISVIVKTGADLRQEAFACQLIQVCAKIWEEAQVPVWTMRMRILVTGESSGLIETITNGVSLHSLKRSLTLASIAAGTNPRKRIATLKDHWLKTFGEPESEAYIAGVGAFARSLAAYSMICYVLQLKDRHNGNLLIDNMGHIIHIDFGFMLSNSPGSMGFEAAPFKLTQDYVDVLGGVTSPAFEDFKALCKRAFQALRKEAERLIMLVELMSKQSKMPCFAAGAASVTNSLRARLMLHLSREEAEVFVDELVAKSVGSYYTRLYDTFQYRSQGIY</sequence>
<name>A0A6A6A4G0_9PLEO</name>
<dbReference type="GO" id="GO:0004430">
    <property type="term" value="F:1-phosphatidylinositol 4-kinase activity"/>
    <property type="evidence" value="ECO:0007669"/>
    <property type="project" value="UniProtKB-EC"/>
</dbReference>
<dbReference type="Proteomes" id="UP000799771">
    <property type="component" value="Unassembled WGS sequence"/>
</dbReference>
<feature type="domain" description="PI3K/PI4K catalytic" evidence="6">
    <location>
        <begin position="623"/>
        <end position="902"/>
    </location>
</feature>
<dbReference type="SUPFAM" id="SSF56112">
    <property type="entry name" value="Protein kinase-like (PK-like)"/>
    <property type="match status" value="1"/>
</dbReference>
<dbReference type="GeneID" id="54404641"/>
<gene>
    <name evidence="7" type="ORF">P153DRAFT_298346</name>
</gene>
<dbReference type="Gene3D" id="1.10.1070.11">
    <property type="entry name" value="Phosphatidylinositol 3-/4-kinase, catalytic domain"/>
    <property type="match status" value="1"/>
</dbReference>
<dbReference type="GO" id="GO:0046854">
    <property type="term" value="P:phosphatidylinositol phosphate biosynthetic process"/>
    <property type="evidence" value="ECO:0007669"/>
    <property type="project" value="InterPro"/>
</dbReference>
<dbReference type="PANTHER" id="PTHR10048">
    <property type="entry name" value="PHOSPHATIDYLINOSITOL KINASE"/>
    <property type="match status" value="1"/>
</dbReference>
<dbReference type="Gene3D" id="3.30.1010.10">
    <property type="entry name" value="Phosphatidylinositol 3-kinase Catalytic Subunit, Chain A, domain 4"/>
    <property type="match status" value="1"/>
</dbReference>
<dbReference type="AlphaFoldDB" id="A0A6A6A4G0"/>
<dbReference type="InterPro" id="IPR057754">
    <property type="entry name" value="PI4-kinase_beta/PIK1_cat"/>
</dbReference>
<dbReference type="EMBL" id="ML977514">
    <property type="protein sequence ID" value="KAF2126004.1"/>
    <property type="molecule type" value="Genomic_DNA"/>
</dbReference>
<dbReference type="InterPro" id="IPR000403">
    <property type="entry name" value="PI3/4_kinase_cat_dom"/>
</dbReference>
<evidence type="ECO:0000313" key="8">
    <source>
        <dbReference type="Proteomes" id="UP000799771"/>
    </source>
</evidence>
<feature type="compositionally biased region" description="Basic and acidic residues" evidence="5">
    <location>
        <begin position="158"/>
        <end position="170"/>
    </location>
</feature>
<dbReference type="InterPro" id="IPR021601">
    <property type="entry name" value="Phosphatidylino_kinase_fungi"/>
</dbReference>
<dbReference type="Gene3D" id="6.10.140.1260">
    <property type="match status" value="1"/>
</dbReference>
<protein>
    <recommendedName>
        <fullName evidence="2">1-phosphatidylinositol 4-kinase</fullName>
        <ecNumber evidence="2">2.7.1.67</ecNumber>
    </recommendedName>
</protein>
<feature type="compositionally biased region" description="Low complexity" evidence="5">
    <location>
        <begin position="189"/>
        <end position="204"/>
    </location>
</feature>
<dbReference type="GO" id="GO:0048015">
    <property type="term" value="P:phosphatidylinositol-mediated signaling"/>
    <property type="evidence" value="ECO:0007669"/>
    <property type="project" value="TreeGrafter"/>
</dbReference>
<dbReference type="OrthoDB" id="10264149at2759"/>
<evidence type="ECO:0000256" key="5">
    <source>
        <dbReference type="SAM" id="MobiDB-lite"/>
    </source>
</evidence>
<feature type="compositionally biased region" description="Polar residues" evidence="5">
    <location>
        <begin position="442"/>
        <end position="470"/>
    </location>
</feature>
<reference evidence="7" key="1">
    <citation type="journal article" date="2020" name="Stud. Mycol.">
        <title>101 Dothideomycetes genomes: a test case for predicting lifestyles and emergence of pathogens.</title>
        <authorList>
            <person name="Haridas S."/>
            <person name="Albert R."/>
            <person name="Binder M."/>
            <person name="Bloem J."/>
            <person name="Labutti K."/>
            <person name="Salamov A."/>
            <person name="Andreopoulos B."/>
            <person name="Baker S."/>
            <person name="Barry K."/>
            <person name="Bills G."/>
            <person name="Bluhm B."/>
            <person name="Cannon C."/>
            <person name="Castanera R."/>
            <person name="Culley D."/>
            <person name="Daum C."/>
            <person name="Ezra D."/>
            <person name="Gonzalez J."/>
            <person name="Henrissat B."/>
            <person name="Kuo A."/>
            <person name="Liang C."/>
            <person name="Lipzen A."/>
            <person name="Lutzoni F."/>
            <person name="Magnuson J."/>
            <person name="Mondo S."/>
            <person name="Nolan M."/>
            <person name="Ohm R."/>
            <person name="Pangilinan J."/>
            <person name="Park H.-J."/>
            <person name="Ramirez L."/>
            <person name="Alfaro M."/>
            <person name="Sun H."/>
            <person name="Tritt A."/>
            <person name="Yoshinaga Y."/>
            <person name="Zwiers L.-H."/>
            <person name="Turgeon B."/>
            <person name="Goodwin S."/>
            <person name="Spatafora J."/>
            <person name="Crous P."/>
            <person name="Grigoriev I."/>
        </authorList>
    </citation>
    <scope>NUCLEOTIDE SEQUENCE</scope>
    <source>
        <strain evidence="7">CBS 119687</strain>
    </source>
</reference>
<keyword evidence="8" id="KW-1185">Reference proteome</keyword>
<evidence type="ECO:0000256" key="2">
    <source>
        <dbReference type="ARBA" id="ARBA00012169"/>
    </source>
</evidence>
<dbReference type="InterPro" id="IPR015433">
    <property type="entry name" value="PI3/4_kinase"/>
</dbReference>
<feature type="region of interest" description="Disordered" evidence="5">
    <location>
        <begin position="113"/>
        <end position="251"/>
    </location>
</feature>
<dbReference type="FunFam" id="1.10.1070.11:FF:000016">
    <property type="entry name" value="PIK1p Phosphatidylinositol 4-kinase"/>
    <property type="match status" value="1"/>
</dbReference>
<dbReference type="PROSITE" id="PS00915">
    <property type="entry name" value="PI3_4_KINASE_1"/>
    <property type="match status" value="1"/>
</dbReference>
<dbReference type="CDD" id="cd05168">
    <property type="entry name" value="PI4Kc_III_beta"/>
    <property type="match status" value="1"/>
</dbReference>
<dbReference type="EC" id="2.7.1.67" evidence="2"/>
<accession>A0A6A6A4G0</accession>
<dbReference type="PANTHER" id="PTHR10048:SF22">
    <property type="entry name" value="PHOSPHATIDYLINOSITOL 4-KINASE BETA"/>
    <property type="match status" value="1"/>
</dbReference>
<feature type="region of interest" description="Disordered" evidence="5">
    <location>
        <begin position="398"/>
        <end position="422"/>
    </location>
</feature>
<evidence type="ECO:0000256" key="3">
    <source>
        <dbReference type="ARBA" id="ARBA00022679"/>
    </source>
</evidence>
<organism evidence="7 8">
    <name type="scientific">Dothidotthia symphoricarpi CBS 119687</name>
    <dbReference type="NCBI Taxonomy" id="1392245"/>
    <lineage>
        <taxon>Eukaryota</taxon>
        <taxon>Fungi</taxon>
        <taxon>Dikarya</taxon>
        <taxon>Ascomycota</taxon>
        <taxon>Pezizomycotina</taxon>
        <taxon>Dothideomycetes</taxon>
        <taxon>Pleosporomycetidae</taxon>
        <taxon>Pleosporales</taxon>
        <taxon>Dothidotthiaceae</taxon>
        <taxon>Dothidotthia</taxon>
    </lineage>
</organism>
<evidence type="ECO:0000256" key="1">
    <source>
        <dbReference type="ARBA" id="ARBA00001686"/>
    </source>
</evidence>
<evidence type="ECO:0000313" key="7">
    <source>
        <dbReference type="EMBL" id="KAF2126004.1"/>
    </source>
</evidence>
<dbReference type="SMART" id="SM00146">
    <property type="entry name" value="PI3Kc"/>
    <property type="match status" value="1"/>
</dbReference>
<keyword evidence="3" id="KW-0808">Transferase</keyword>
<feature type="region of interest" description="Disordered" evidence="5">
    <location>
        <begin position="439"/>
        <end position="496"/>
    </location>
</feature>
<dbReference type="InterPro" id="IPR018936">
    <property type="entry name" value="PI3/4_kinase_CS"/>
</dbReference>
<dbReference type="Pfam" id="PF00454">
    <property type="entry name" value="PI3_PI4_kinase"/>
    <property type="match status" value="1"/>
</dbReference>